<dbReference type="GO" id="GO:0008270">
    <property type="term" value="F:zinc ion binding"/>
    <property type="evidence" value="ECO:0007669"/>
    <property type="project" value="UniProtKB-KW"/>
</dbReference>
<keyword evidence="2 4" id="KW-0863">Zinc-finger</keyword>
<evidence type="ECO:0000313" key="9">
    <source>
        <dbReference type="EnsemblPlants" id="KQK11058"/>
    </source>
</evidence>
<dbReference type="Proteomes" id="UP000008810">
    <property type="component" value="Chromosome 2"/>
</dbReference>
<evidence type="ECO:0000313" key="8">
    <source>
        <dbReference type="EMBL" id="KQK11058.1"/>
    </source>
</evidence>
<dbReference type="Gramene" id="KQK11058">
    <property type="protein sequence ID" value="KQK11058"/>
    <property type="gene ID" value="BRADI_2g57850v3"/>
</dbReference>
<evidence type="ECO:0000256" key="2">
    <source>
        <dbReference type="ARBA" id="ARBA00022771"/>
    </source>
</evidence>
<accession>I1HUA8</accession>
<protein>
    <recommendedName>
        <fullName evidence="7">GRF-type domain-containing protein</fullName>
    </recommendedName>
</protein>
<dbReference type="PANTHER" id="PTHR35163:SF12">
    <property type="entry name" value="OS05G0134500 PROTEIN"/>
    <property type="match status" value="1"/>
</dbReference>
<evidence type="ECO:0000256" key="4">
    <source>
        <dbReference type="PROSITE-ProRule" id="PRU01343"/>
    </source>
</evidence>
<evidence type="ECO:0000256" key="1">
    <source>
        <dbReference type="ARBA" id="ARBA00022723"/>
    </source>
</evidence>
<reference evidence="8 9" key="1">
    <citation type="journal article" date="2010" name="Nature">
        <title>Genome sequencing and analysis of the model grass Brachypodium distachyon.</title>
        <authorList>
            <consortium name="International Brachypodium Initiative"/>
        </authorList>
    </citation>
    <scope>NUCLEOTIDE SEQUENCE [LARGE SCALE GENOMIC DNA]</scope>
    <source>
        <strain evidence="8 9">Bd21</strain>
    </source>
</reference>
<keyword evidence="1" id="KW-0479">Metal-binding</keyword>
<sequence>MPSWPDGCSGNSYSFLDHCGHSDSSDSDGSGRRVEEGWPDRIRDPDYNGKETTMEMKCWCELPVCRYVAFEGMNLGRKFLGCPLEHEKRCAFVRWVDHVWCPRLKRSIQQLWWMLQEKDLEKENAIWDGKDEISALKCSMDEEKMKMQMDEAALLIALEARNAILMQRMRAQVYKYKMWCSVAFGVAGCFVAAFVGFMLKHP</sequence>
<keyword evidence="6" id="KW-1133">Transmembrane helix</keyword>
<evidence type="ECO:0000256" key="5">
    <source>
        <dbReference type="SAM" id="MobiDB-lite"/>
    </source>
</evidence>
<reference evidence="9" key="3">
    <citation type="submission" date="2018-08" db="UniProtKB">
        <authorList>
            <consortium name="EnsemblPlants"/>
        </authorList>
    </citation>
    <scope>IDENTIFICATION</scope>
    <source>
        <strain evidence="9">cv. Bd21</strain>
    </source>
</reference>
<feature type="transmembrane region" description="Helical" evidence="6">
    <location>
        <begin position="176"/>
        <end position="199"/>
    </location>
</feature>
<evidence type="ECO:0000256" key="6">
    <source>
        <dbReference type="SAM" id="Phobius"/>
    </source>
</evidence>
<dbReference type="EMBL" id="CM000881">
    <property type="protein sequence ID" value="KQK11058.1"/>
    <property type="molecule type" value="Genomic_DNA"/>
</dbReference>
<keyword evidence="6" id="KW-0472">Membrane</keyword>
<feature type="domain" description="GRF-type" evidence="7">
    <location>
        <begin position="58"/>
        <end position="99"/>
    </location>
</feature>
<gene>
    <name evidence="8" type="ORF">BRADI_2g57850v3</name>
</gene>
<keyword evidence="3" id="KW-0862">Zinc</keyword>
<dbReference type="PROSITE" id="PS51999">
    <property type="entry name" value="ZF_GRF"/>
    <property type="match status" value="1"/>
</dbReference>
<name>I1HUA8_BRADI</name>
<keyword evidence="10" id="KW-1185">Reference proteome</keyword>
<evidence type="ECO:0000259" key="7">
    <source>
        <dbReference type="PROSITE" id="PS51999"/>
    </source>
</evidence>
<dbReference type="Pfam" id="PF06839">
    <property type="entry name" value="Zn_ribbon_GRF"/>
    <property type="match status" value="1"/>
</dbReference>
<feature type="region of interest" description="Disordered" evidence="5">
    <location>
        <begin position="22"/>
        <end position="46"/>
    </location>
</feature>
<keyword evidence="6" id="KW-0812">Transmembrane</keyword>
<dbReference type="PANTHER" id="PTHR35163">
    <property type="entry name" value="OS02G0467300 PROTEIN"/>
    <property type="match status" value="1"/>
</dbReference>
<organism evidence="8">
    <name type="scientific">Brachypodium distachyon</name>
    <name type="common">Purple false brome</name>
    <name type="synonym">Trachynia distachya</name>
    <dbReference type="NCBI Taxonomy" id="15368"/>
    <lineage>
        <taxon>Eukaryota</taxon>
        <taxon>Viridiplantae</taxon>
        <taxon>Streptophyta</taxon>
        <taxon>Embryophyta</taxon>
        <taxon>Tracheophyta</taxon>
        <taxon>Spermatophyta</taxon>
        <taxon>Magnoliopsida</taxon>
        <taxon>Liliopsida</taxon>
        <taxon>Poales</taxon>
        <taxon>Poaceae</taxon>
        <taxon>BOP clade</taxon>
        <taxon>Pooideae</taxon>
        <taxon>Stipodae</taxon>
        <taxon>Brachypodieae</taxon>
        <taxon>Brachypodium</taxon>
    </lineage>
</organism>
<evidence type="ECO:0000256" key="3">
    <source>
        <dbReference type="ARBA" id="ARBA00022833"/>
    </source>
</evidence>
<reference evidence="8" key="2">
    <citation type="submission" date="2017-06" db="EMBL/GenBank/DDBJ databases">
        <title>WGS assembly of Brachypodium distachyon.</title>
        <authorList>
            <consortium name="The International Brachypodium Initiative"/>
            <person name="Lucas S."/>
            <person name="Harmon-Smith M."/>
            <person name="Lail K."/>
            <person name="Tice H."/>
            <person name="Grimwood J."/>
            <person name="Bruce D."/>
            <person name="Barry K."/>
            <person name="Shu S."/>
            <person name="Lindquist E."/>
            <person name="Wang M."/>
            <person name="Pitluck S."/>
            <person name="Vogel J.P."/>
            <person name="Garvin D.F."/>
            <person name="Mockler T.C."/>
            <person name="Schmutz J."/>
            <person name="Rokhsar D."/>
            <person name="Bevan M.W."/>
        </authorList>
    </citation>
    <scope>NUCLEOTIDE SEQUENCE</scope>
    <source>
        <strain evidence="8">Bd21</strain>
    </source>
</reference>
<evidence type="ECO:0000313" key="10">
    <source>
        <dbReference type="Proteomes" id="UP000008810"/>
    </source>
</evidence>
<dbReference type="STRING" id="15368.I1HUA8"/>
<dbReference type="OMA" id="GCATEDC"/>
<proteinExistence type="predicted"/>
<dbReference type="EnsemblPlants" id="KQK11058">
    <property type="protein sequence ID" value="KQK11058"/>
    <property type="gene ID" value="BRADI_2g57850v3"/>
</dbReference>
<dbReference type="InterPro" id="IPR010666">
    <property type="entry name" value="Znf_GRF"/>
</dbReference>
<dbReference type="InParanoid" id="I1HUA8"/>
<dbReference type="OrthoDB" id="696051at2759"/>
<dbReference type="AlphaFoldDB" id="I1HUA8"/>
<dbReference type="HOGENOM" id="CLU_1356327_0_0_1"/>